<organism evidence="4 5">
    <name type="scientific">Heterodera trifolii</name>
    <dbReference type="NCBI Taxonomy" id="157864"/>
    <lineage>
        <taxon>Eukaryota</taxon>
        <taxon>Metazoa</taxon>
        <taxon>Ecdysozoa</taxon>
        <taxon>Nematoda</taxon>
        <taxon>Chromadorea</taxon>
        <taxon>Rhabditida</taxon>
        <taxon>Tylenchina</taxon>
        <taxon>Tylenchomorpha</taxon>
        <taxon>Tylenchoidea</taxon>
        <taxon>Heteroderidae</taxon>
        <taxon>Heteroderinae</taxon>
        <taxon>Heterodera</taxon>
    </lineage>
</organism>
<feature type="compositionally biased region" description="Basic and acidic residues" evidence="1">
    <location>
        <begin position="181"/>
        <end position="191"/>
    </location>
</feature>
<comment type="caution">
    <text evidence="4">The sequence shown here is derived from an EMBL/GenBank/DDBJ whole genome shotgun (WGS) entry which is preliminary data.</text>
</comment>
<dbReference type="PANTHER" id="PTHR46585:SF1">
    <property type="entry name" value="CHROMO DOMAIN-CONTAINING PROTEIN"/>
    <property type="match status" value="1"/>
</dbReference>
<dbReference type="Gene3D" id="3.30.420.10">
    <property type="entry name" value="Ribonuclease H-like superfamily/Ribonuclease H"/>
    <property type="match status" value="1"/>
</dbReference>
<dbReference type="SUPFAM" id="SSF54160">
    <property type="entry name" value="Chromo domain-like"/>
    <property type="match status" value="1"/>
</dbReference>
<dbReference type="Pfam" id="PF00385">
    <property type="entry name" value="Chromo"/>
    <property type="match status" value="1"/>
</dbReference>
<dbReference type="Proteomes" id="UP001620626">
    <property type="component" value="Unassembled WGS sequence"/>
</dbReference>
<reference evidence="4 5" key="1">
    <citation type="submission" date="2024-10" db="EMBL/GenBank/DDBJ databases">
        <authorList>
            <person name="Kim D."/>
        </authorList>
    </citation>
    <scope>NUCLEOTIDE SEQUENCE [LARGE SCALE GENOMIC DNA]</scope>
    <source>
        <strain evidence="4">BH-2024</strain>
    </source>
</reference>
<dbReference type="InterPro" id="IPR036397">
    <property type="entry name" value="RNaseH_sf"/>
</dbReference>
<feature type="compositionally biased region" description="Low complexity" evidence="1">
    <location>
        <begin position="151"/>
        <end position="167"/>
    </location>
</feature>
<feature type="compositionally biased region" description="Low complexity" evidence="1">
    <location>
        <begin position="205"/>
        <end position="237"/>
    </location>
</feature>
<evidence type="ECO:0000313" key="5">
    <source>
        <dbReference type="Proteomes" id="UP001620626"/>
    </source>
</evidence>
<dbReference type="InterPro" id="IPR000953">
    <property type="entry name" value="Chromo/chromo_shadow_dom"/>
</dbReference>
<sequence>MKHTTRMLLVPEEMYRSLLAMAPSAAAASMTTGAAATDTLGITPTTTPIEHVAKRMARVARTAQQPATRALMNDDERLIHYQQEFKRFKKLLADEQERPAPVRLNQLPNDPTSKGVLRDALTEAAKTLQQQQPQQQQQTPPSLTKRRRRTAAAAAAVPARAGVHSTPPVSPQPPAAAAPQHPERQKEKDKPGGTTGQKGKRKRTTTATTASSYTSAASGAEEEQQQLQQPQVASTSSSTGAVVVAGAQRLGEAEQRRKQQALDYTSRHAGTLGIGDGQQVYNSLQAVLAYHFTSAQQPQQHHRLKPPPGYQTFIANAKQHPQLSHLLFPTSSTSSISGEGHGGGGGGGRGGILTKRKSSNAAVVAITATRKARGKKIRGSGASSALLLHTFKKAALGKKRIGSALLFKPQLCVKNANNNNSNNKNAEVQAQKRELLIEKVLDELYKDTRSNAAFTSVEPLLLEARRQHPGRGISRAEVRRYLARQRVYTLHRRAVRRFRRLPTLASGLHTDWQADLADFTALKRHNRGHAYLLVCADTLSRQLFVEPVKSKRSSDIVQAFEKIFRRVGYVPWKLMTDQGKEFTAAPVQRFLADQEVQHHCMHTSPQWHAGIAERAIRSIKERLYRYFTHRGAKCWTGVIQHIVTALNGSPNRALFGLRPSDINFGNAERVRRNQLERLDAGQQQRQSPRARPPFRVGDRVRIEKHKHVFKKGYLPRFTDELFTVAEVRTSRLPITYKLRDDDGELLTGWFYAQDLCLVLKPPPPLRSKRDEPIADKAGAADSATVGPVYDIERVLRRRRGRDGAEHCFVKWKGYSVAHNSWIPATSII</sequence>
<proteinExistence type="predicted"/>
<evidence type="ECO:0000313" key="4">
    <source>
        <dbReference type="EMBL" id="KAL3123207.1"/>
    </source>
</evidence>
<dbReference type="PROSITE" id="PS50013">
    <property type="entry name" value="CHROMO_2"/>
    <property type="match status" value="1"/>
</dbReference>
<evidence type="ECO:0000256" key="1">
    <source>
        <dbReference type="SAM" id="MobiDB-lite"/>
    </source>
</evidence>
<dbReference type="InterPro" id="IPR016197">
    <property type="entry name" value="Chromo-like_dom_sf"/>
</dbReference>
<protein>
    <recommendedName>
        <fullName evidence="6">Integrase catalytic domain-containing protein</fullName>
    </recommendedName>
</protein>
<feature type="region of interest" description="Disordered" evidence="1">
    <location>
        <begin position="125"/>
        <end position="237"/>
    </location>
</feature>
<dbReference type="EMBL" id="JBICBT010000108">
    <property type="protein sequence ID" value="KAL3123207.1"/>
    <property type="molecule type" value="Genomic_DNA"/>
</dbReference>
<dbReference type="Pfam" id="PF00665">
    <property type="entry name" value="rve"/>
    <property type="match status" value="1"/>
</dbReference>
<feature type="domain" description="Integrase catalytic" evidence="3">
    <location>
        <begin position="498"/>
        <end position="667"/>
    </location>
</feature>
<accession>A0ABD2M837</accession>
<keyword evidence="5" id="KW-1185">Reference proteome</keyword>
<feature type="domain" description="Chromo" evidence="2">
    <location>
        <begin position="789"/>
        <end position="828"/>
    </location>
</feature>
<dbReference type="AlphaFoldDB" id="A0ABD2M837"/>
<dbReference type="CDD" id="cd00024">
    <property type="entry name" value="CD_CSD"/>
    <property type="match status" value="1"/>
</dbReference>
<feature type="compositionally biased region" description="Gly residues" evidence="1">
    <location>
        <begin position="339"/>
        <end position="351"/>
    </location>
</feature>
<dbReference type="InterPro" id="IPR012337">
    <property type="entry name" value="RNaseH-like_sf"/>
</dbReference>
<dbReference type="Gene3D" id="2.40.50.40">
    <property type="match status" value="1"/>
</dbReference>
<dbReference type="PROSITE" id="PS50994">
    <property type="entry name" value="INTEGRASE"/>
    <property type="match status" value="1"/>
</dbReference>
<feature type="compositionally biased region" description="Low complexity" evidence="1">
    <location>
        <begin position="129"/>
        <end position="141"/>
    </location>
</feature>
<dbReference type="SUPFAM" id="SSF53098">
    <property type="entry name" value="Ribonuclease H-like"/>
    <property type="match status" value="1"/>
</dbReference>
<dbReference type="PANTHER" id="PTHR46585">
    <property type="entry name" value="INTEGRASE CORE DOMAIN CONTAINING PROTEIN"/>
    <property type="match status" value="1"/>
</dbReference>
<dbReference type="InterPro" id="IPR023780">
    <property type="entry name" value="Chromo_domain"/>
</dbReference>
<gene>
    <name evidence="4" type="ORF">niasHT_006537</name>
</gene>
<evidence type="ECO:0008006" key="6">
    <source>
        <dbReference type="Google" id="ProtNLM"/>
    </source>
</evidence>
<evidence type="ECO:0000259" key="2">
    <source>
        <dbReference type="PROSITE" id="PS50013"/>
    </source>
</evidence>
<dbReference type="InterPro" id="IPR001584">
    <property type="entry name" value="Integrase_cat-core"/>
</dbReference>
<feature type="region of interest" description="Disordered" evidence="1">
    <location>
        <begin position="333"/>
        <end position="354"/>
    </location>
</feature>
<evidence type="ECO:0000259" key="3">
    <source>
        <dbReference type="PROSITE" id="PS50994"/>
    </source>
</evidence>
<name>A0ABD2M837_9BILA</name>